<keyword evidence="5" id="KW-0804">Transcription</keyword>
<feature type="region of interest" description="Disordered" evidence="7">
    <location>
        <begin position="32"/>
        <end position="54"/>
    </location>
</feature>
<organism evidence="9 10">
    <name type="scientific">Russula ochroleuca</name>
    <dbReference type="NCBI Taxonomy" id="152965"/>
    <lineage>
        <taxon>Eukaryota</taxon>
        <taxon>Fungi</taxon>
        <taxon>Dikarya</taxon>
        <taxon>Basidiomycota</taxon>
        <taxon>Agaricomycotina</taxon>
        <taxon>Agaricomycetes</taxon>
        <taxon>Russulales</taxon>
        <taxon>Russulaceae</taxon>
        <taxon>Russula</taxon>
    </lineage>
</organism>
<feature type="compositionally biased region" description="Polar residues" evidence="7">
    <location>
        <begin position="176"/>
        <end position="185"/>
    </location>
</feature>
<gene>
    <name evidence="9" type="ORF">DFH94DRAFT_773550</name>
</gene>
<protein>
    <recommendedName>
        <fullName evidence="8">BZIP domain-containing protein</fullName>
    </recommendedName>
</protein>
<evidence type="ECO:0000256" key="1">
    <source>
        <dbReference type="ARBA" id="ARBA00004123"/>
    </source>
</evidence>
<feature type="compositionally biased region" description="Polar residues" evidence="7">
    <location>
        <begin position="32"/>
        <end position="50"/>
    </location>
</feature>
<sequence length="605" mass="64504">MMLVDNPLHQSSVPLGPTDLSDFVNMDLFTTQSSTTSNSREPSPSISTPLFSPLPVISEPNPSDWFNFSLEEDFVKADHSTPPPVTGGPWDFLTLSNDSPDSGSAGTGSRLSPSFAIDPQLMSSSVPPQTAHDLREVKDVVEKGLEDEEEEEELIASLPVKVGGKGKSRKGIVQSGGIQKKTTISAVVRDKDDPRDDGDDWRPSPEEYKKMSSKEKRQLRNKISARNFRVRRKEYITTLEGDIAERDRLIDAIRTELGSSQSENAAMRQEISALKKALLASAGRAESPALPPPGPIPAPPLATRTTTSSSLVTPNTQKDLPSSPRLAASAAKAFWGGSASFGGVTPVHTTLIPENFVQPLASVKSLAGARTYPLLDSGNAGLPGNAFTGLSKAAPFDSYEGNPFSMKMLDAYRTQLWGRFAQYPPTQPPQQPSPGLAAAALRPHYPTSPRASTSSMSSLLSGKHASTYPSPPSSPKLDPATPPFTSSNELPTPQQALFASMASQALLQRLGSAFWQAFTTQLPSNEASPNAGSPTWDADKIRRVLEGKAVVTIVDVEPEVDVRAVPVSLPTATLPNDATTHESSKGCGLTAGLEEGICALSLSKE</sequence>
<dbReference type="GO" id="GO:0003677">
    <property type="term" value="F:DNA binding"/>
    <property type="evidence" value="ECO:0007669"/>
    <property type="project" value="UniProtKB-KW"/>
</dbReference>
<dbReference type="Proteomes" id="UP000759537">
    <property type="component" value="Unassembled WGS sequence"/>
</dbReference>
<comment type="caution">
    <text evidence="9">The sequence shown here is derived from an EMBL/GenBank/DDBJ whole genome shotgun (WGS) entry which is preliminary data.</text>
</comment>
<feature type="compositionally biased region" description="Polar residues" evidence="7">
    <location>
        <begin position="94"/>
        <end position="112"/>
    </location>
</feature>
<comment type="similarity">
    <text evidence="2">Belongs to the bZIP family.</text>
</comment>
<dbReference type="PANTHER" id="PTHR47416">
    <property type="entry name" value="BASIC-LEUCINE ZIPPER TRANSCRIPTION FACTOR F-RELATED"/>
    <property type="match status" value="1"/>
</dbReference>
<feature type="region of interest" description="Disordered" evidence="7">
    <location>
        <begin position="421"/>
        <end position="491"/>
    </location>
</feature>
<dbReference type="GO" id="GO:0005634">
    <property type="term" value="C:nucleus"/>
    <property type="evidence" value="ECO:0007669"/>
    <property type="project" value="UniProtKB-SubCell"/>
</dbReference>
<feature type="compositionally biased region" description="Basic and acidic residues" evidence="7">
    <location>
        <begin position="188"/>
        <end position="218"/>
    </location>
</feature>
<feature type="compositionally biased region" description="Pro residues" evidence="7">
    <location>
        <begin position="289"/>
        <end position="300"/>
    </location>
</feature>
<dbReference type="OrthoDB" id="5571888at2759"/>
<keyword evidence="6" id="KW-0539">Nucleus</keyword>
<dbReference type="Pfam" id="PF00170">
    <property type="entry name" value="bZIP_1"/>
    <property type="match status" value="1"/>
</dbReference>
<dbReference type="EMBL" id="WHVB01000028">
    <property type="protein sequence ID" value="KAF8469392.1"/>
    <property type="molecule type" value="Genomic_DNA"/>
</dbReference>
<dbReference type="PROSITE" id="PS50217">
    <property type="entry name" value="BZIP"/>
    <property type="match status" value="1"/>
</dbReference>
<dbReference type="InterPro" id="IPR046347">
    <property type="entry name" value="bZIP_sf"/>
</dbReference>
<feature type="domain" description="BZIP" evidence="8">
    <location>
        <begin position="211"/>
        <end position="274"/>
    </location>
</feature>
<comment type="subcellular location">
    <subcellularLocation>
        <location evidence="1">Nucleus</location>
    </subcellularLocation>
</comment>
<dbReference type="SMART" id="SM00338">
    <property type="entry name" value="BRLZ"/>
    <property type="match status" value="1"/>
</dbReference>
<evidence type="ECO:0000256" key="3">
    <source>
        <dbReference type="ARBA" id="ARBA00023015"/>
    </source>
</evidence>
<proteinExistence type="inferred from homology"/>
<evidence type="ECO:0000259" key="8">
    <source>
        <dbReference type="PROSITE" id="PS50217"/>
    </source>
</evidence>
<feature type="compositionally biased region" description="Low complexity" evidence="7">
    <location>
        <begin position="447"/>
        <end position="461"/>
    </location>
</feature>
<evidence type="ECO:0000313" key="10">
    <source>
        <dbReference type="Proteomes" id="UP000759537"/>
    </source>
</evidence>
<dbReference type="SUPFAM" id="SSF57959">
    <property type="entry name" value="Leucine zipper domain"/>
    <property type="match status" value="1"/>
</dbReference>
<reference evidence="9" key="1">
    <citation type="submission" date="2019-10" db="EMBL/GenBank/DDBJ databases">
        <authorList>
            <consortium name="DOE Joint Genome Institute"/>
            <person name="Kuo A."/>
            <person name="Miyauchi S."/>
            <person name="Kiss E."/>
            <person name="Drula E."/>
            <person name="Kohler A."/>
            <person name="Sanchez-Garcia M."/>
            <person name="Andreopoulos B."/>
            <person name="Barry K.W."/>
            <person name="Bonito G."/>
            <person name="Buee M."/>
            <person name="Carver A."/>
            <person name="Chen C."/>
            <person name="Cichocki N."/>
            <person name="Clum A."/>
            <person name="Culley D."/>
            <person name="Crous P.W."/>
            <person name="Fauchery L."/>
            <person name="Girlanda M."/>
            <person name="Hayes R."/>
            <person name="Keri Z."/>
            <person name="LaButti K."/>
            <person name="Lipzen A."/>
            <person name="Lombard V."/>
            <person name="Magnuson J."/>
            <person name="Maillard F."/>
            <person name="Morin E."/>
            <person name="Murat C."/>
            <person name="Nolan M."/>
            <person name="Ohm R."/>
            <person name="Pangilinan J."/>
            <person name="Pereira M."/>
            <person name="Perotto S."/>
            <person name="Peter M."/>
            <person name="Riley R."/>
            <person name="Sitrit Y."/>
            <person name="Stielow B."/>
            <person name="Szollosi G."/>
            <person name="Zifcakova L."/>
            <person name="Stursova M."/>
            <person name="Spatafora J.W."/>
            <person name="Tedersoo L."/>
            <person name="Vaario L.-M."/>
            <person name="Yamada A."/>
            <person name="Yan M."/>
            <person name="Wang P."/>
            <person name="Xu J."/>
            <person name="Bruns T."/>
            <person name="Baldrian P."/>
            <person name="Vilgalys R."/>
            <person name="Henrissat B."/>
            <person name="Grigoriev I.V."/>
            <person name="Hibbett D."/>
            <person name="Nagy L.G."/>
            <person name="Martin F.M."/>
        </authorList>
    </citation>
    <scope>NUCLEOTIDE SEQUENCE</scope>
    <source>
        <strain evidence="9">Prilba</strain>
    </source>
</reference>
<keyword evidence="4" id="KW-0238">DNA-binding</keyword>
<dbReference type="GO" id="GO:0003700">
    <property type="term" value="F:DNA-binding transcription factor activity"/>
    <property type="evidence" value="ECO:0007669"/>
    <property type="project" value="InterPro"/>
</dbReference>
<evidence type="ECO:0000256" key="5">
    <source>
        <dbReference type="ARBA" id="ARBA00023163"/>
    </source>
</evidence>
<feature type="region of interest" description="Disordered" evidence="7">
    <location>
        <begin position="78"/>
        <end position="132"/>
    </location>
</feature>
<evidence type="ECO:0000256" key="4">
    <source>
        <dbReference type="ARBA" id="ARBA00023125"/>
    </source>
</evidence>
<keyword evidence="3" id="KW-0805">Transcription regulation</keyword>
<dbReference type="AlphaFoldDB" id="A0A9P5MQX2"/>
<name>A0A9P5MQX2_9AGAM</name>
<feature type="region of interest" description="Disordered" evidence="7">
    <location>
        <begin position="284"/>
        <end position="323"/>
    </location>
</feature>
<reference evidence="9" key="2">
    <citation type="journal article" date="2020" name="Nat. Commun.">
        <title>Large-scale genome sequencing of mycorrhizal fungi provides insights into the early evolution of symbiotic traits.</title>
        <authorList>
            <person name="Miyauchi S."/>
            <person name="Kiss E."/>
            <person name="Kuo A."/>
            <person name="Drula E."/>
            <person name="Kohler A."/>
            <person name="Sanchez-Garcia M."/>
            <person name="Morin E."/>
            <person name="Andreopoulos B."/>
            <person name="Barry K.W."/>
            <person name="Bonito G."/>
            <person name="Buee M."/>
            <person name="Carver A."/>
            <person name="Chen C."/>
            <person name="Cichocki N."/>
            <person name="Clum A."/>
            <person name="Culley D."/>
            <person name="Crous P.W."/>
            <person name="Fauchery L."/>
            <person name="Girlanda M."/>
            <person name="Hayes R.D."/>
            <person name="Keri Z."/>
            <person name="LaButti K."/>
            <person name="Lipzen A."/>
            <person name="Lombard V."/>
            <person name="Magnuson J."/>
            <person name="Maillard F."/>
            <person name="Murat C."/>
            <person name="Nolan M."/>
            <person name="Ohm R.A."/>
            <person name="Pangilinan J."/>
            <person name="Pereira M.F."/>
            <person name="Perotto S."/>
            <person name="Peter M."/>
            <person name="Pfister S."/>
            <person name="Riley R."/>
            <person name="Sitrit Y."/>
            <person name="Stielow J.B."/>
            <person name="Szollosi G."/>
            <person name="Zifcakova L."/>
            <person name="Stursova M."/>
            <person name="Spatafora J.W."/>
            <person name="Tedersoo L."/>
            <person name="Vaario L.M."/>
            <person name="Yamada A."/>
            <person name="Yan M."/>
            <person name="Wang P."/>
            <person name="Xu J."/>
            <person name="Bruns T."/>
            <person name="Baldrian P."/>
            <person name="Vilgalys R."/>
            <person name="Dunand C."/>
            <person name="Henrissat B."/>
            <person name="Grigoriev I.V."/>
            <person name="Hibbett D."/>
            <person name="Nagy L.G."/>
            <person name="Martin F.M."/>
        </authorList>
    </citation>
    <scope>NUCLEOTIDE SEQUENCE</scope>
    <source>
        <strain evidence="9">Prilba</strain>
    </source>
</reference>
<evidence type="ECO:0000256" key="2">
    <source>
        <dbReference type="ARBA" id="ARBA00007163"/>
    </source>
</evidence>
<dbReference type="CDD" id="cd14810">
    <property type="entry name" value="bZIP_u1"/>
    <property type="match status" value="1"/>
</dbReference>
<feature type="region of interest" description="Disordered" evidence="7">
    <location>
        <begin position="164"/>
        <end position="220"/>
    </location>
</feature>
<keyword evidence="10" id="KW-1185">Reference proteome</keyword>
<dbReference type="PROSITE" id="PS00036">
    <property type="entry name" value="BZIP_BASIC"/>
    <property type="match status" value="1"/>
</dbReference>
<feature type="compositionally biased region" description="Polar residues" evidence="7">
    <location>
        <begin position="303"/>
        <end position="320"/>
    </location>
</feature>
<accession>A0A9P5MQX2</accession>
<dbReference type="InterPro" id="IPR004827">
    <property type="entry name" value="bZIP"/>
</dbReference>
<dbReference type="PANTHER" id="PTHR47416:SF8">
    <property type="entry name" value="BASIC-LEUCINE ZIPPER TRANSCRIPTION FACTOR E-RELATED"/>
    <property type="match status" value="1"/>
</dbReference>
<evidence type="ECO:0000256" key="6">
    <source>
        <dbReference type="ARBA" id="ARBA00023242"/>
    </source>
</evidence>
<evidence type="ECO:0000256" key="7">
    <source>
        <dbReference type="SAM" id="MobiDB-lite"/>
    </source>
</evidence>
<evidence type="ECO:0000313" key="9">
    <source>
        <dbReference type="EMBL" id="KAF8469392.1"/>
    </source>
</evidence>
<dbReference type="Gene3D" id="1.20.5.170">
    <property type="match status" value="1"/>
</dbReference>